<evidence type="ECO:0000256" key="3">
    <source>
        <dbReference type="ARBA" id="ARBA00023163"/>
    </source>
</evidence>
<dbReference type="InterPro" id="IPR049945">
    <property type="entry name" value="AAA_22"/>
</dbReference>
<dbReference type="GO" id="GO:0016887">
    <property type="term" value="F:ATP hydrolysis activity"/>
    <property type="evidence" value="ECO:0007669"/>
    <property type="project" value="InterPro"/>
</dbReference>
<dbReference type="GO" id="GO:0006355">
    <property type="term" value="P:regulation of DNA-templated transcription"/>
    <property type="evidence" value="ECO:0007669"/>
    <property type="project" value="InterPro"/>
</dbReference>
<dbReference type="Pfam" id="PF13401">
    <property type="entry name" value="AAA_22"/>
    <property type="match status" value="1"/>
</dbReference>
<keyword evidence="3" id="KW-0804">Transcription</keyword>
<dbReference type="GO" id="GO:0003677">
    <property type="term" value="F:DNA binding"/>
    <property type="evidence" value="ECO:0007669"/>
    <property type="project" value="UniProtKB-KW"/>
</dbReference>
<name>A0A2S6FJE0_9PSED</name>
<dbReference type="AlphaFoldDB" id="A0A2S6FJE0"/>
<gene>
    <name evidence="5" type="ORF">CD175_14635</name>
</gene>
<keyword evidence="6" id="KW-1185">Reference proteome</keyword>
<evidence type="ECO:0000259" key="4">
    <source>
        <dbReference type="PROSITE" id="PS50043"/>
    </source>
</evidence>
<dbReference type="Proteomes" id="UP000238541">
    <property type="component" value="Unassembled WGS sequence"/>
</dbReference>
<evidence type="ECO:0000313" key="6">
    <source>
        <dbReference type="Proteomes" id="UP000238541"/>
    </source>
</evidence>
<feature type="domain" description="HTH luxR-type" evidence="4">
    <location>
        <begin position="824"/>
        <end position="889"/>
    </location>
</feature>
<dbReference type="Pfam" id="PF00196">
    <property type="entry name" value="GerE"/>
    <property type="match status" value="1"/>
</dbReference>
<dbReference type="SUPFAM" id="SSF52540">
    <property type="entry name" value="P-loop containing nucleoside triphosphate hydrolases"/>
    <property type="match status" value="1"/>
</dbReference>
<dbReference type="Pfam" id="PF17874">
    <property type="entry name" value="TPR_MalT"/>
    <property type="match status" value="1"/>
</dbReference>
<dbReference type="SUPFAM" id="SSF46894">
    <property type="entry name" value="C-terminal effector domain of the bipartite response regulators"/>
    <property type="match status" value="1"/>
</dbReference>
<reference evidence="6" key="1">
    <citation type="submission" date="2017-06" db="EMBL/GenBank/DDBJ databases">
        <authorList>
            <person name="Furmanczyk E.M."/>
        </authorList>
    </citation>
    <scope>NUCLEOTIDE SEQUENCE [LARGE SCALE GENOMIC DNA]</scope>
    <source>
        <strain evidence="6">AP3_16</strain>
    </source>
</reference>
<dbReference type="Gene3D" id="1.10.10.10">
    <property type="entry name" value="Winged helix-like DNA-binding domain superfamily/Winged helix DNA-binding domain"/>
    <property type="match status" value="1"/>
</dbReference>
<sequence>MKSTSLLVSTKFAPPRISGQAVLREVLMARLHDARRHRLVLITASAGFGKTTLMTQWRLELLKAGEVVSWLSLNAEDDAPETFCAGLITALQKMGLALEDDLLLLDPGDNDWLQAICAALINSLDRNGAEQYLMIDDFHHINSPTILALVQALVDNAPANFHLVLASRLASPLLLGRLRAIGELCEIESSELTFAFCESYHFLKSHLDAAIDLNAAHVIHELTNGWPIGLQLLSISMKVKPGKQPRQQLLSSANLGAYLSEDVIGDLPDALFEFMQKLSILRRFNTELAAHVCEIDNAAKLIATLEARNLFLFADDLQERYQWYRWHPMFAEFLGQRLAESQIDVSRLHLRAAEWFNHKKLYPEAIRHALVSEDFNSVVQIIQSAVPTASSLSHLGLFMRWIDQVPADLLERHPQLVLMSAWFAAITGHLERARQLVSTLSPDQMSPLQMRYIALLHAVIAVFHEDVETVLALVRTVGDGPLRHPFFDCFRVGITVGALAFLGRSSEARSEFNAPGARFVQTHDSEMALLNRAGIVNVAWLEGNMLEAERSCASILATAEAGYGRRSLSASTMATIMGSVLYEIDRIDDARETLANRLNVLHFSLPEYMYCATLTHARLECLQDSAQAALDYLVTQEAHFRNMGRDHGIALMLAEQVRVTLMTGDWRHAHSLQTTLDDLARTPQSSESRQLIIQSTAALSRARLSLARQQAEQALADLEPAHAIGQQLNRGALLVKADILKAFALDELGRDDEASCSLGTAIASGYRLGLMRTFLDEGEALHELLLKLEKQTNKEVEQYRQKLLSHLTKAMTTTNAKSSENNTAHTQTLTLTKREQEILALVEQSMSNKRIALALNISVQTVKWNLKNIFIKLSVSSRYEAIIAARKIMS</sequence>
<evidence type="ECO:0000313" key="5">
    <source>
        <dbReference type="EMBL" id="PPK37521.1"/>
    </source>
</evidence>
<dbReference type="InterPro" id="IPR041617">
    <property type="entry name" value="TPR_MalT"/>
</dbReference>
<dbReference type="PROSITE" id="PS50043">
    <property type="entry name" value="HTH_LUXR_2"/>
    <property type="match status" value="1"/>
</dbReference>
<dbReference type="Gene3D" id="3.40.50.300">
    <property type="entry name" value="P-loop containing nucleotide triphosphate hydrolases"/>
    <property type="match status" value="1"/>
</dbReference>
<proteinExistence type="predicted"/>
<dbReference type="CDD" id="cd06170">
    <property type="entry name" value="LuxR_C_like"/>
    <property type="match status" value="1"/>
</dbReference>
<dbReference type="InterPro" id="IPR000792">
    <property type="entry name" value="Tscrpt_reg_LuxR_C"/>
</dbReference>
<dbReference type="PANTHER" id="PTHR44688:SF16">
    <property type="entry name" value="DNA-BINDING TRANSCRIPTIONAL ACTIVATOR DEVR_DOSR"/>
    <property type="match status" value="1"/>
</dbReference>
<dbReference type="SMART" id="SM00421">
    <property type="entry name" value="HTH_LUXR"/>
    <property type="match status" value="1"/>
</dbReference>
<organism evidence="5 6">
    <name type="scientific">Pseudomonas laurylsulfatiphila</name>
    <dbReference type="NCBI Taxonomy" id="2011015"/>
    <lineage>
        <taxon>Bacteria</taxon>
        <taxon>Pseudomonadati</taxon>
        <taxon>Pseudomonadota</taxon>
        <taxon>Gammaproteobacteria</taxon>
        <taxon>Pseudomonadales</taxon>
        <taxon>Pseudomonadaceae</taxon>
        <taxon>Pseudomonas</taxon>
    </lineage>
</organism>
<protein>
    <submittedName>
        <fullName evidence="5">Plasmid partition protein</fullName>
    </submittedName>
</protein>
<dbReference type="InterPro" id="IPR059106">
    <property type="entry name" value="WHD_MalT"/>
</dbReference>
<dbReference type="InterPro" id="IPR011990">
    <property type="entry name" value="TPR-like_helical_dom_sf"/>
</dbReference>
<dbReference type="Gene3D" id="1.25.40.10">
    <property type="entry name" value="Tetratricopeptide repeat domain"/>
    <property type="match status" value="1"/>
</dbReference>
<dbReference type="RefSeq" id="WP_104449491.1">
    <property type="nucleotide sequence ID" value="NZ_NIRS01000004.1"/>
</dbReference>
<accession>A0A2S6FJE0</accession>
<keyword evidence="2" id="KW-0238">DNA-binding</keyword>
<dbReference type="Pfam" id="PF25873">
    <property type="entry name" value="WHD_MalT"/>
    <property type="match status" value="1"/>
</dbReference>
<evidence type="ECO:0000256" key="2">
    <source>
        <dbReference type="ARBA" id="ARBA00023125"/>
    </source>
</evidence>
<dbReference type="PANTHER" id="PTHR44688">
    <property type="entry name" value="DNA-BINDING TRANSCRIPTIONAL ACTIVATOR DEVR_DOSR"/>
    <property type="match status" value="1"/>
</dbReference>
<dbReference type="EMBL" id="NIRS01000004">
    <property type="protein sequence ID" value="PPK37521.1"/>
    <property type="molecule type" value="Genomic_DNA"/>
</dbReference>
<dbReference type="InterPro" id="IPR027417">
    <property type="entry name" value="P-loop_NTPase"/>
</dbReference>
<dbReference type="InterPro" id="IPR036388">
    <property type="entry name" value="WH-like_DNA-bd_sf"/>
</dbReference>
<comment type="caution">
    <text evidence="5">The sequence shown here is derived from an EMBL/GenBank/DDBJ whole genome shotgun (WGS) entry which is preliminary data.</text>
</comment>
<evidence type="ECO:0000256" key="1">
    <source>
        <dbReference type="ARBA" id="ARBA00023015"/>
    </source>
</evidence>
<dbReference type="InterPro" id="IPR016032">
    <property type="entry name" value="Sig_transdc_resp-reg_C-effctor"/>
</dbReference>
<dbReference type="PRINTS" id="PR00038">
    <property type="entry name" value="HTHLUXR"/>
</dbReference>
<keyword evidence="1" id="KW-0805">Transcription regulation</keyword>